<dbReference type="InParanoid" id="T0Q638"/>
<dbReference type="Proteomes" id="UP000030762">
    <property type="component" value="Unassembled WGS sequence"/>
</dbReference>
<dbReference type="AlphaFoldDB" id="T0Q638"/>
<dbReference type="VEuPathDB" id="FungiDB:SDRG_13415"/>
<organism evidence="1 2">
    <name type="scientific">Saprolegnia diclina (strain VS20)</name>
    <dbReference type="NCBI Taxonomy" id="1156394"/>
    <lineage>
        <taxon>Eukaryota</taxon>
        <taxon>Sar</taxon>
        <taxon>Stramenopiles</taxon>
        <taxon>Oomycota</taxon>
        <taxon>Saprolegniomycetes</taxon>
        <taxon>Saprolegniales</taxon>
        <taxon>Saprolegniaceae</taxon>
        <taxon>Saprolegnia</taxon>
    </lineage>
</organism>
<keyword evidence="2" id="KW-1185">Reference proteome</keyword>
<proteinExistence type="predicted"/>
<dbReference type="EMBL" id="JH767190">
    <property type="protein sequence ID" value="EQC28905.1"/>
    <property type="molecule type" value="Genomic_DNA"/>
</dbReference>
<name>T0Q638_SAPDV</name>
<dbReference type="GeneID" id="19954142"/>
<protein>
    <submittedName>
        <fullName evidence="1">Uncharacterized protein</fullName>
    </submittedName>
</protein>
<reference evidence="1 2" key="1">
    <citation type="submission" date="2012-04" db="EMBL/GenBank/DDBJ databases">
        <title>The Genome Sequence of Saprolegnia declina VS20.</title>
        <authorList>
            <consortium name="The Broad Institute Genome Sequencing Platform"/>
            <person name="Russ C."/>
            <person name="Nusbaum C."/>
            <person name="Tyler B."/>
            <person name="van West P."/>
            <person name="Dieguez-Uribeondo J."/>
            <person name="de Bruijn I."/>
            <person name="Tripathy S."/>
            <person name="Jiang R."/>
            <person name="Young S.K."/>
            <person name="Zeng Q."/>
            <person name="Gargeya S."/>
            <person name="Fitzgerald M."/>
            <person name="Haas B."/>
            <person name="Abouelleil A."/>
            <person name="Alvarado L."/>
            <person name="Arachchi H.M."/>
            <person name="Berlin A."/>
            <person name="Chapman S.B."/>
            <person name="Goldberg J."/>
            <person name="Griggs A."/>
            <person name="Gujja S."/>
            <person name="Hansen M."/>
            <person name="Howarth C."/>
            <person name="Imamovic A."/>
            <person name="Larimer J."/>
            <person name="McCowen C."/>
            <person name="Montmayeur A."/>
            <person name="Murphy C."/>
            <person name="Neiman D."/>
            <person name="Pearson M."/>
            <person name="Priest M."/>
            <person name="Roberts A."/>
            <person name="Saif S."/>
            <person name="Shea T."/>
            <person name="Sisk P."/>
            <person name="Sykes S."/>
            <person name="Wortman J."/>
            <person name="Nusbaum C."/>
            <person name="Birren B."/>
        </authorList>
    </citation>
    <scope>NUCLEOTIDE SEQUENCE [LARGE SCALE GENOMIC DNA]</scope>
    <source>
        <strain evidence="1 2">VS20</strain>
    </source>
</reference>
<evidence type="ECO:0000313" key="1">
    <source>
        <dbReference type="EMBL" id="EQC28905.1"/>
    </source>
</evidence>
<sequence length="74" mass="7803">MEGISGIDHRYGQGADPKLQPYVALLKTLLTTTRATIELLFASQCLLFSILAVQGPPSDAITCASVAASTLDTH</sequence>
<evidence type="ECO:0000313" key="2">
    <source>
        <dbReference type="Proteomes" id="UP000030762"/>
    </source>
</evidence>
<accession>T0Q638</accession>
<dbReference type="RefSeq" id="XP_008617722.1">
    <property type="nucleotide sequence ID" value="XM_008619500.1"/>
</dbReference>
<gene>
    <name evidence="1" type="ORF">SDRG_13415</name>
</gene>